<name>A0A1I7Z8S3_9BILA</name>
<dbReference type="Proteomes" id="UP000095287">
    <property type="component" value="Unplaced"/>
</dbReference>
<proteinExistence type="predicted"/>
<keyword evidence="1" id="KW-1185">Reference proteome</keyword>
<sequence length="290" mass="33388">MDSVPNVFIERVTGILPDHILGVLRRGGAILGRWASAHSAYTSVWLHITIRDGTKVFRCCTAGRLIGFKDVLASWNNATCYFEAVNFIESPWEEFQPMSDSHFDTVKKMIARQRRRICSVDIQECVGELLENVADILKVCGGVEKLTMRTDIAPIEPIVKKLISDGGVRRFYMRGKPFSDWLVSTLNTQLHAGNLIYIELSLIGDDDEFCESLVRMAMSHILKQEHKYYSLSHPTEYVHLHRPLQEELKYLSSKATSYGIHYSHPEDHTKVTWTVDDIFFIYSWKKNMHY</sequence>
<evidence type="ECO:0000313" key="1">
    <source>
        <dbReference type="Proteomes" id="UP000095287"/>
    </source>
</evidence>
<evidence type="ECO:0000313" key="2">
    <source>
        <dbReference type="WBParaSite" id="L893_g23960.t1"/>
    </source>
</evidence>
<organism evidence="1 2">
    <name type="scientific">Steinernema glaseri</name>
    <dbReference type="NCBI Taxonomy" id="37863"/>
    <lineage>
        <taxon>Eukaryota</taxon>
        <taxon>Metazoa</taxon>
        <taxon>Ecdysozoa</taxon>
        <taxon>Nematoda</taxon>
        <taxon>Chromadorea</taxon>
        <taxon>Rhabditida</taxon>
        <taxon>Tylenchina</taxon>
        <taxon>Panagrolaimomorpha</taxon>
        <taxon>Strongyloidoidea</taxon>
        <taxon>Steinernematidae</taxon>
        <taxon>Steinernema</taxon>
    </lineage>
</organism>
<reference evidence="2" key="1">
    <citation type="submission" date="2016-11" db="UniProtKB">
        <authorList>
            <consortium name="WormBaseParasite"/>
        </authorList>
    </citation>
    <scope>IDENTIFICATION</scope>
</reference>
<dbReference type="AlphaFoldDB" id="A0A1I7Z8S3"/>
<accession>A0A1I7Z8S3</accession>
<protein>
    <submittedName>
        <fullName evidence="2">F-box domain-containing protein</fullName>
    </submittedName>
</protein>
<dbReference type="WBParaSite" id="L893_g23960.t1">
    <property type="protein sequence ID" value="L893_g23960.t1"/>
    <property type="gene ID" value="L893_g23960"/>
</dbReference>